<organism evidence="3 4">
    <name type="scientific">Siminovitchia sediminis</name>
    <dbReference type="NCBI Taxonomy" id="1274353"/>
    <lineage>
        <taxon>Bacteria</taxon>
        <taxon>Bacillati</taxon>
        <taxon>Bacillota</taxon>
        <taxon>Bacilli</taxon>
        <taxon>Bacillales</taxon>
        <taxon>Bacillaceae</taxon>
        <taxon>Siminovitchia</taxon>
    </lineage>
</organism>
<name>A0ABW4KC79_9BACI</name>
<protein>
    <submittedName>
        <fullName evidence="3">RsfA family transcriptional regulator</fullName>
    </submittedName>
</protein>
<dbReference type="PANTHER" id="PTHR41302:SF2">
    <property type="entry name" value="PRESPORE SPECIFIC TRANSCRIPTIONAL ACTIVATOR RSFA"/>
    <property type="match status" value="1"/>
</dbReference>
<dbReference type="Proteomes" id="UP001597301">
    <property type="component" value="Unassembled WGS sequence"/>
</dbReference>
<accession>A0ABW4KC79</accession>
<dbReference type="RefSeq" id="WP_380772327.1">
    <property type="nucleotide sequence ID" value="NZ_JBHUEO010000005.1"/>
</dbReference>
<dbReference type="NCBIfam" id="TIGR02894">
    <property type="entry name" value="DNA_bind_RsfA"/>
    <property type="match status" value="1"/>
</dbReference>
<keyword evidence="1" id="KW-0175">Coiled coil</keyword>
<dbReference type="SUPFAM" id="SSF46689">
    <property type="entry name" value="Homeodomain-like"/>
    <property type="match status" value="1"/>
</dbReference>
<dbReference type="Pfam" id="PF13921">
    <property type="entry name" value="Myb_DNA-bind_6"/>
    <property type="match status" value="1"/>
</dbReference>
<evidence type="ECO:0000256" key="1">
    <source>
        <dbReference type="SAM" id="Coils"/>
    </source>
</evidence>
<dbReference type="PROSITE" id="PS50090">
    <property type="entry name" value="MYB_LIKE"/>
    <property type="match status" value="1"/>
</dbReference>
<evidence type="ECO:0000313" key="3">
    <source>
        <dbReference type="EMBL" id="MFD1705782.1"/>
    </source>
</evidence>
<dbReference type="Gene3D" id="1.10.10.60">
    <property type="entry name" value="Homeodomain-like"/>
    <property type="match status" value="1"/>
</dbReference>
<keyword evidence="4" id="KW-1185">Reference proteome</keyword>
<feature type="coiled-coil region" evidence="1">
    <location>
        <begin position="120"/>
        <end position="168"/>
    </location>
</feature>
<comment type="caution">
    <text evidence="3">The sequence shown here is derived from an EMBL/GenBank/DDBJ whole genome shotgun (WGS) entry which is preliminary data.</text>
</comment>
<sequence length="180" mass="20623">MGTGRQDAWTIEEDRLLADLVLSHIRDGSTQLKAFKEAAAQLARTPAACGFRWNSFVRKNYQDEIAAAKQQRKKIQKTSPFMESGTGNGESPQLERLSIQDIITYLRGLQDDREENHLSYSAVKEENRKLKHTIDQLYEKLEETQKKYSQLQAEYSNLLSIMDKARKLADQAARKETSDV</sequence>
<gene>
    <name evidence="3" type="ORF">ACFSCZ_03340</name>
</gene>
<evidence type="ECO:0000259" key="2">
    <source>
        <dbReference type="PROSITE" id="PS50090"/>
    </source>
</evidence>
<dbReference type="InterPro" id="IPR001005">
    <property type="entry name" value="SANT/Myb"/>
</dbReference>
<feature type="domain" description="Myb-like" evidence="2">
    <location>
        <begin position="5"/>
        <end position="57"/>
    </location>
</feature>
<reference evidence="4" key="1">
    <citation type="journal article" date="2019" name="Int. J. Syst. Evol. Microbiol.">
        <title>The Global Catalogue of Microorganisms (GCM) 10K type strain sequencing project: providing services to taxonomists for standard genome sequencing and annotation.</title>
        <authorList>
            <consortium name="The Broad Institute Genomics Platform"/>
            <consortium name="The Broad Institute Genome Sequencing Center for Infectious Disease"/>
            <person name="Wu L."/>
            <person name="Ma J."/>
        </authorList>
    </citation>
    <scope>NUCLEOTIDE SEQUENCE [LARGE SCALE GENOMIC DNA]</scope>
    <source>
        <strain evidence="4">CGMCC 1.12295</strain>
    </source>
</reference>
<dbReference type="InterPro" id="IPR009057">
    <property type="entry name" value="Homeodomain-like_sf"/>
</dbReference>
<dbReference type="InterPro" id="IPR014243">
    <property type="entry name" value="RsfA-like"/>
</dbReference>
<dbReference type="EMBL" id="JBHUEO010000005">
    <property type="protein sequence ID" value="MFD1705782.1"/>
    <property type="molecule type" value="Genomic_DNA"/>
</dbReference>
<proteinExistence type="predicted"/>
<evidence type="ECO:0000313" key="4">
    <source>
        <dbReference type="Proteomes" id="UP001597301"/>
    </source>
</evidence>
<dbReference type="PANTHER" id="PTHR41302">
    <property type="entry name" value="PRESPORE-SPECIFIC TRANSCRIPTIONAL REGULATOR RSFA-RELATED"/>
    <property type="match status" value="1"/>
</dbReference>